<dbReference type="EMBL" id="JAHLFV010000196">
    <property type="protein sequence ID" value="MBU3850581.1"/>
    <property type="molecule type" value="Genomic_DNA"/>
</dbReference>
<keyword evidence="1" id="KW-0175">Coiled coil</keyword>
<evidence type="ECO:0000313" key="4">
    <source>
        <dbReference type="Proteomes" id="UP000823914"/>
    </source>
</evidence>
<dbReference type="InterPro" id="IPR038729">
    <property type="entry name" value="Rad50/SbcC_AAA"/>
</dbReference>
<dbReference type="InterPro" id="IPR054787">
    <property type="entry name" value="TrlF_ATPase"/>
</dbReference>
<dbReference type="SUPFAM" id="SSF52540">
    <property type="entry name" value="P-loop containing nucleoside triphosphate hydrolases"/>
    <property type="match status" value="1"/>
</dbReference>
<name>A0A9E2L434_9SPIR</name>
<dbReference type="Pfam" id="PF13476">
    <property type="entry name" value="AAA_23"/>
    <property type="match status" value="1"/>
</dbReference>
<dbReference type="NCBIfam" id="NF045780">
    <property type="entry name" value="TrlF_fam_ATP"/>
    <property type="match status" value="1"/>
</dbReference>
<evidence type="ECO:0000259" key="2">
    <source>
        <dbReference type="Pfam" id="PF13476"/>
    </source>
</evidence>
<accession>A0A9E2L434</accession>
<evidence type="ECO:0000313" key="3">
    <source>
        <dbReference type="EMBL" id="MBU3850581.1"/>
    </source>
</evidence>
<evidence type="ECO:0000256" key="1">
    <source>
        <dbReference type="SAM" id="Coils"/>
    </source>
</evidence>
<gene>
    <name evidence="3" type="ORF">IAA16_08450</name>
</gene>
<feature type="coiled-coil region" evidence="1">
    <location>
        <begin position="430"/>
        <end position="457"/>
    </location>
</feature>
<dbReference type="GO" id="GO:0016887">
    <property type="term" value="F:ATP hydrolysis activity"/>
    <property type="evidence" value="ECO:0007669"/>
    <property type="project" value="InterPro"/>
</dbReference>
<dbReference type="Proteomes" id="UP000823914">
    <property type="component" value="Unassembled WGS sequence"/>
</dbReference>
<dbReference type="GO" id="GO:0005524">
    <property type="term" value="F:ATP binding"/>
    <property type="evidence" value="ECO:0007669"/>
    <property type="project" value="InterPro"/>
</dbReference>
<dbReference type="AlphaFoldDB" id="A0A9E2L434"/>
<dbReference type="GO" id="GO:0006302">
    <property type="term" value="P:double-strand break repair"/>
    <property type="evidence" value="ECO:0007669"/>
    <property type="project" value="InterPro"/>
</dbReference>
<dbReference type="PANTHER" id="PTHR32182:SF22">
    <property type="entry name" value="ATP-DEPENDENT ENDONUCLEASE, OLD FAMILY-RELATED"/>
    <property type="match status" value="1"/>
</dbReference>
<dbReference type="Gene3D" id="3.40.50.300">
    <property type="entry name" value="P-loop containing nucleotide triphosphate hydrolases"/>
    <property type="match status" value="2"/>
</dbReference>
<dbReference type="GO" id="GO:0000731">
    <property type="term" value="P:DNA synthesis involved in DNA repair"/>
    <property type="evidence" value="ECO:0007669"/>
    <property type="project" value="TreeGrafter"/>
</dbReference>
<proteinExistence type="predicted"/>
<protein>
    <submittedName>
        <fullName evidence="3">AAA family ATPase</fullName>
    </submittedName>
</protein>
<reference evidence="3" key="2">
    <citation type="submission" date="2021-04" db="EMBL/GenBank/DDBJ databases">
        <authorList>
            <person name="Gilroy R."/>
        </authorList>
    </citation>
    <scope>NUCLEOTIDE SEQUENCE</scope>
    <source>
        <strain evidence="3">Gambia15-2214</strain>
    </source>
</reference>
<organism evidence="3 4">
    <name type="scientific">Candidatus Treponema excrementipullorum</name>
    <dbReference type="NCBI Taxonomy" id="2838768"/>
    <lineage>
        <taxon>Bacteria</taxon>
        <taxon>Pseudomonadati</taxon>
        <taxon>Spirochaetota</taxon>
        <taxon>Spirochaetia</taxon>
        <taxon>Spirochaetales</taxon>
        <taxon>Treponemataceae</taxon>
        <taxon>Treponema</taxon>
    </lineage>
</organism>
<dbReference type="InterPro" id="IPR027417">
    <property type="entry name" value="P-loop_NTPase"/>
</dbReference>
<comment type="caution">
    <text evidence="3">The sequence shown here is derived from an EMBL/GenBank/DDBJ whole genome shotgun (WGS) entry which is preliminary data.</text>
</comment>
<sequence length="748" mass="85651">MAFAGISNYSSVPYPNSVFDLQDAYKKLDEFHKDYFFILAHVDAENGLFRELSRRNLEKFIKSDAFREKVFALQKSRNRDNRSKIKIACVEGSDNAQMGIDGIGQGNIVHGVTQKTYIKLGAYNFEALKYALKDFTHRVSDSGETIQNAYIKSVKIEGGIFNNAVISFSSELNCLIGIRGSGKSSFLEIVRYTLGLELAESSADKKYKQDLIEFALGSGGKVVINFVDKHGEEYRIEKIYGKRADIFRESTNELLQCSIGSLVNNIIYYGQNDLSNKKQHFQIDLLDKIVSRNDEVKQQLTEKKYAVTDCIRQLQMIEGQLEQIPEVTQQIKDAKHKLEYFKKNGLEEKLKEEASFNSDETKILGVKDTLVQFSNEIENIYQNYKDTFSSQITGSLQNKEIFEKVNGLLANMQTEVNKVGEISHSVSRIVGEYQNIIEILQRKGEKQKEEFAKIKRDLNSETVNPDTFLNLTRFLEISTLKLEELNKLEAKKNTYLRELDEHLYNINNLILQDYNVLKEKAEEINRAGGSLRIEVKCEGNKTQFFDKICSTFKGSGIREAVYQKISTDFADFIEIYRNQEKLAEYLNGSALYEFKKRFHENLADLLTYEVGHSVNIYYNGKLLEKLSLGQRASALILFLLTQKDNDILIIDQPEDDLDNQVIYNEVIKTLLNLKGKMQFIFATHNPNIPVLGDSEKILAFNMGEGNIPKIEQGSIDTTDLQSEIVNIMEGGKDAFDRRKTIYNTWRIQ</sequence>
<feature type="domain" description="Rad50/SbcC-type AAA" evidence="2">
    <location>
        <begin position="159"/>
        <end position="339"/>
    </location>
</feature>
<reference evidence="3" key="1">
    <citation type="journal article" date="2021" name="PeerJ">
        <title>Extensive microbial diversity within the chicken gut microbiome revealed by metagenomics and culture.</title>
        <authorList>
            <person name="Gilroy R."/>
            <person name="Ravi A."/>
            <person name="Getino M."/>
            <person name="Pursley I."/>
            <person name="Horton D.L."/>
            <person name="Alikhan N.F."/>
            <person name="Baker D."/>
            <person name="Gharbi K."/>
            <person name="Hall N."/>
            <person name="Watson M."/>
            <person name="Adriaenssens E.M."/>
            <person name="Foster-Nyarko E."/>
            <person name="Jarju S."/>
            <person name="Secka A."/>
            <person name="Antonio M."/>
            <person name="Oren A."/>
            <person name="Chaudhuri R.R."/>
            <person name="La Ragione R."/>
            <person name="Hildebrand F."/>
            <person name="Pallen M.J."/>
        </authorList>
    </citation>
    <scope>NUCLEOTIDE SEQUENCE</scope>
    <source>
        <strain evidence="3">Gambia15-2214</strain>
    </source>
</reference>
<dbReference type="PANTHER" id="PTHR32182">
    <property type="entry name" value="DNA REPLICATION AND REPAIR PROTEIN RECF"/>
    <property type="match status" value="1"/>
</dbReference>